<dbReference type="KEGG" id="chq:AQ619_14615"/>
<gene>
    <name evidence="2" type="ORF">AQ619_14615</name>
</gene>
<dbReference type="EMBL" id="CP013002">
    <property type="protein sequence ID" value="ALL14479.1"/>
    <property type="molecule type" value="Genomic_DNA"/>
</dbReference>
<dbReference type="GO" id="GO:0035438">
    <property type="term" value="F:cyclic-di-GMP binding"/>
    <property type="evidence" value="ECO:0007669"/>
    <property type="project" value="InterPro"/>
</dbReference>
<reference evidence="2 3" key="1">
    <citation type="submission" date="2015-10" db="EMBL/GenBank/DDBJ databases">
        <title>Conservation of the essential genome among Caulobacter and Brevundimonas species.</title>
        <authorList>
            <person name="Scott D."/>
            <person name="Ely B."/>
        </authorList>
    </citation>
    <scope>NUCLEOTIDE SEQUENCE [LARGE SCALE GENOMIC DNA]</scope>
    <source>
        <strain evidence="2 3">CB4</strain>
    </source>
</reference>
<dbReference type="Proteomes" id="UP000056905">
    <property type="component" value="Chromosome"/>
</dbReference>
<feature type="domain" description="PilZ" evidence="1">
    <location>
        <begin position="11"/>
        <end position="87"/>
    </location>
</feature>
<dbReference type="Gene3D" id="2.40.10.220">
    <property type="entry name" value="predicted glycosyltransferase like domains"/>
    <property type="match status" value="1"/>
</dbReference>
<organism evidence="2 3">
    <name type="scientific">Caulobacter henricii</name>
    <dbReference type="NCBI Taxonomy" id="69395"/>
    <lineage>
        <taxon>Bacteria</taxon>
        <taxon>Pseudomonadati</taxon>
        <taxon>Pseudomonadota</taxon>
        <taxon>Alphaproteobacteria</taxon>
        <taxon>Caulobacterales</taxon>
        <taxon>Caulobacteraceae</taxon>
        <taxon>Caulobacter</taxon>
    </lineage>
</organism>
<dbReference type="STRING" id="69395.AQ619_14615"/>
<dbReference type="AlphaFoldDB" id="A0A0P0P2D8"/>
<dbReference type="Pfam" id="PF07238">
    <property type="entry name" value="PilZ"/>
    <property type="match status" value="1"/>
</dbReference>
<accession>A0A0P0P2D8</accession>
<sequence length="117" mass="12624">MSKYASGGEGDRRGAPRLATQRAGKLLSGTFAWDCVIRDVSESGIRVQMLAGVAPPAQVQLVDLAAGLAHDVQLAWQREREVGFKILKSHDLRGLTHASARTAKNLWMASQARLSVS</sequence>
<evidence type="ECO:0000313" key="3">
    <source>
        <dbReference type="Proteomes" id="UP000056905"/>
    </source>
</evidence>
<protein>
    <submittedName>
        <fullName evidence="2">Pilus assembly protein PilZ</fullName>
    </submittedName>
</protein>
<evidence type="ECO:0000313" key="2">
    <source>
        <dbReference type="EMBL" id="ALL14479.1"/>
    </source>
</evidence>
<dbReference type="RefSeq" id="WP_062149188.1">
    <property type="nucleotide sequence ID" value="NZ_JBHSET010000001.1"/>
</dbReference>
<keyword evidence="3" id="KW-1185">Reference proteome</keyword>
<evidence type="ECO:0000259" key="1">
    <source>
        <dbReference type="Pfam" id="PF07238"/>
    </source>
</evidence>
<dbReference type="SUPFAM" id="SSF141371">
    <property type="entry name" value="PilZ domain-like"/>
    <property type="match status" value="1"/>
</dbReference>
<dbReference type="InterPro" id="IPR009875">
    <property type="entry name" value="PilZ_domain"/>
</dbReference>
<name>A0A0P0P2D8_9CAUL</name>
<dbReference type="OrthoDB" id="7188320at2"/>
<proteinExistence type="predicted"/>